<dbReference type="SUPFAM" id="SSF53649">
    <property type="entry name" value="Alkaline phosphatase-like"/>
    <property type="match status" value="1"/>
</dbReference>
<feature type="binding site" evidence="8">
    <location>
        <position position="320"/>
    </location>
    <ligand>
        <name>Zn(2+)</name>
        <dbReference type="ChEBI" id="CHEBI:29105"/>
        <label>2</label>
    </ligand>
</feature>
<evidence type="ECO:0000256" key="8">
    <source>
        <dbReference type="PIRSR" id="PIRSR601952-2"/>
    </source>
</evidence>
<protein>
    <submittedName>
        <fullName evidence="11">Alkaline phosphatase</fullName>
    </submittedName>
</protein>
<feature type="chain" id="PRO_5015663154" evidence="10">
    <location>
        <begin position="21"/>
        <end position="383"/>
    </location>
</feature>
<keyword evidence="12" id="KW-1185">Reference proteome</keyword>
<dbReference type="RefSeq" id="WP_109263907.1">
    <property type="nucleotide sequence ID" value="NZ_QEWP01000005.1"/>
</dbReference>
<dbReference type="OrthoDB" id="9794455at2"/>
<organism evidence="11 12">
    <name type="scientific">Marinilabilia rubra</name>
    <dbReference type="NCBI Taxonomy" id="2162893"/>
    <lineage>
        <taxon>Bacteria</taxon>
        <taxon>Pseudomonadati</taxon>
        <taxon>Bacteroidota</taxon>
        <taxon>Bacteroidia</taxon>
        <taxon>Marinilabiliales</taxon>
        <taxon>Marinilabiliaceae</taxon>
        <taxon>Marinilabilia</taxon>
    </lineage>
</organism>
<evidence type="ECO:0000256" key="4">
    <source>
        <dbReference type="ARBA" id="ARBA00022801"/>
    </source>
</evidence>
<dbReference type="AlphaFoldDB" id="A0A2U2B9U4"/>
<dbReference type="InterPro" id="IPR001952">
    <property type="entry name" value="Alkaline_phosphatase"/>
</dbReference>
<dbReference type="SMART" id="SM00098">
    <property type="entry name" value="alkPPc"/>
    <property type="match status" value="1"/>
</dbReference>
<comment type="cofactor">
    <cofactor evidence="8">
        <name>Zn(2+)</name>
        <dbReference type="ChEBI" id="CHEBI:29105"/>
    </cofactor>
    <text evidence="8">Binds 2 Zn(2+) ions.</text>
</comment>
<keyword evidence="4" id="KW-0378">Hydrolase</keyword>
<evidence type="ECO:0000256" key="1">
    <source>
        <dbReference type="ARBA" id="ARBA00005984"/>
    </source>
</evidence>
<reference evidence="11 12" key="1">
    <citation type="submission" date="2018-05" db="EMBL/GenBank/DDBJ databases">
        <title>Marinilabilia rubrum sp. nov., isolated from saltern sediment.</title>
        <authorList>
            <person name="Zhang R."/>
        </authorList>
    </citation>
    <scope>NUCLEOTIDE SEQUENCE [LARGE SCALE GENOMIC DNA]</scope>
    <source>
        <strain evidence="11 12">WTE16</strain>
    </source>
</reference>
<feature type="binding site" evidence="8">
    <location>
        <position position="321"/>
    </location>
    <ligand>
        <name>Zn(2+)</name>
        <dbReference type="ChEBI" id="CHEBI:29105"/>
        <label>2</label>
    </ligand>
</feature>
<evidence type="ECO:0000256" key="7">
    <source>
        <dbReference type="PIRSR" id="PIRSR601952-1"/>
    </source>
</evidence>
<dbReference type="Gene3D" id="3.40.720.10">
    <property type="entry name" value="Alkaline Phosphatase, subunit A"/>
    <property type="match status" value="1"/>
</dbReference>
<accession>A0A2U2B9U4</accession>
<feature type="binding site" evidence="8">
    <location>
        <position position="65"/>
    </location>
    <ligand>
        <name>Zn(2+)</name>
        <dbReference type="ChEBI" id="CHEBI:29105"/>
        <label>2</label>
    </ligand>
</feature>
<feature type="binding site" evidence="8">
    <location>
        <position position="159"/>
    </location>
    <ligand>
        <name>Mg(2+)</name>
        <dbReference type="ChEBI" id="CHEBI:18420"/>
    </ligand>
</feature>
<evidence type="ECO:0000256" key="2">
    <source>
        <dbReference type="ARBA" id="ARBA00022553"/>
    </source>
</evidence>
<dbReference type="PROSITE" id="PS00123">
    <property type="entry name" value="ALKALINE_PHOSPHATASE"/>
    <property type="match status" value="1"/>
</dbReference>
<dbReference type="Proteomes" id="UP000244956">
    <property type="component" value="Unassembled WGS sequence"/>
</dbReference>
<dbReference type="PANTHER" id="PTHR11596">
    <property type="entry name" value="ALKALINE PHOSPHATASE"/>
    <property type="match status" value="1"/>
</dbReference>
<feature type="signal peptide" evidence="10">
    <location>
        <begin position="1"/>
        <end position="20"/>
    </location>
</feature>
<comment type="similarity">
    <text evidence="1 9">Belongs to the alkaline phosphatase family.</text>
</comment>
<keyword evidence="3 8" id="KW-0479">Metal-binding</keyword>
<gene>
    <name evidence="11" type="ORF">DDZ16_07885</name>
</gene>
<dbReference type="PANTHER" id="PTHR11596:SF5">
    <property type="entry name" value="ALKALINE PHOSPHATASE"/>
    <property type="match status" value="1"/>
</dbReference>
<keyword evidence="6 8" id="KW-0460">Magnesium</keyword>
<evidence type="ECO:0000256" key="6">
    <source>
        <dbReference type="ARBA" id="ARBA00022842"/>
    </source>
</evidence>
<evidence type="ECO:0000313" key="12">
    <source>
        <dbReference type="Proteomes" id="UP000244956"/>
    </source>
</evidence>
<evidence type="ECO:0000256" key="9">
    <source>
        <dbReference type="RuleBase" id="RU003946"/>
    </source>
</evidence>
<evidence type="ECO:0000313" key="11">
    <source>
        <dbReference type="EMBL" id="PWD99806.1"/>
    </source>
</evidence>
<dbReference type="CDD" id="cd16012">
    <property type="entry name" value="ALP"/>
    <property type="match status" value="1"/>
</dbReference>
<dbReference type="Pfam" id="PF00245">
    <property type="entry name" value="Alk_phosphatase"/>
    <property type="match status" value="2"/>
</dbReference>
<comment type="caution">
    <text evidence="11">The sequence shown here is derived from an EMBL/GenBank/DDBJ whole genome shotgun (WGS) entry which is preliminary data.</text>
</comment>
<dbReference type="GO" id="GO:0046872">
    <property type="term" value="F:metal ion binding"/>
    <property type="evidence" value="ECO:0007669"/>
    <property type="project" value="UniProtKB-KW"/>
</dbReference>
<dbReference type="InterPro" id="IPR018299">
    <property type="entry name" value="Alkaline_phosphatase_AS"/>
</dbReference>
<keyword evidence="2" id="KW-0597">Phosphoprotein</keyword>
<feature type="active site" description="Phosphoserine intermediate" evidence="7">
    <location>
        <position position="106"/>
    </location>
</feature>
<dbReference type="GO" id="GO:0004035">
    <property type="term" value="F:alkaline phosphatase activity"/>
    <property type="evidence" value="ECO:0007669"/>
    <property type="project" value="TreeGrafter"/>
</dbReference>
<dbReference type="EMBL" id="QEWP01000005">
    <property type="protein sequence ID" value="PWD99806.1"/>
    <property type="molecule type" value="Genomic_DNA"/>
</dbReference>
<evidence type="ECO:0000256" key="3">
    <source>
        <dbReference type="ARBA" id="ARBA00022723"/>
    </source>
</evidence>
<evidence type="ECO:0000256" key="10">
    <source>
        <dbReference type="SAM" id="SignalP"/>
    </source>
</evidence>
<feature type="binding site" evidence="8">
    <location>
        <position position="157"/>
    </location>
    <ligand>
        <name>Mg(2+)</name>
        <dbReference type="ChEBI" id="CHEBI:18420"/>
    </ligand>
</feature>
<feature type="binding site" evidence="8">
    <location>
        <position position="282"/>
    </location>
    <ligand>
        <name>Zn(2+)</name>
        <dbReference type="ChEBI" id="CHEBI:29105"/>
        <label>2</label>
    </ligand>
</feature>
<name>A0A2U2B9U4_9BACT</name>
<dbReference type="PRINTS" id="PR00113">
    <property type="entry name" value="ALKPHPHTASE"/>
</dbReference>
<evidence type="ECO:0000256" key="5">
    <source>
        <dbReference type="ARBA" id="ARBA00022833"/>
    </source>
</evidence>
<proteinExistence type="inferred from homology"/>
<comment type="cofactor">
    <cofactor evidence="8">
        <name>Mg(2+)</name>
        <dbReference type="ChEBI" id="CHEBI:18420"/>
    </cofactor>
    <text evidence="8">Binds 1 Mg(2+) ion.</text>
</comment>
<keyword evidence="5 8" id="KW-0862">Zinc</keyword>
<feature type="binding site" evidence="8">
    <location>
        <position position="278"/>
    </location>
    <ligand>
        <name>Zn(2+)</name>
        <dbReference type="ChEBI" id="CHEBI:29105"/>
        <label>2</label>
    </ligand>
</feature>
<dbReference type="InterPro" id="IPR017850">
    <property type="entry name" value="Alkaline_phosphatase_core_sf"/>
</dbReference>
<feature type="binding site" evidence="8">
    <location>
        <position position="65"/>
    </location>
    <ligand>
        <name>Mg(2+)</name>
        <dbReference type="ChEBI" id="CHEBI:18420"/>
    </ligand>
</feature>
<feature type="binding site" evidence="8">
    <location>
        <position position="273"/>
    </location>
    <ligand>
        <name>Mg(2+)</name>
        <dbReference type="ChEBI" id="CHEBI:18420"/>
    </ligand>
</feature>
<sequence>MTSKILTLLLFVAIPFIGQAQEDYKEKHNLKETFVNPQKHEVDPISDKTVKTGQHPKNIILMIGDGMGTAQLFAAKTANGGELYITNMPWSGFSTTNSADNYITDSAAGGTAIATGEKTYNGAIGVDVDKKPLKTILEISEEHGKATGLVSSSAITHATPASFIAHNESRHNYEAIAADFLKTDIDIFIGGGKSFFESREDGRNLLNELKAKDYQIFDSVDEASETDEAPMAILTAEKHNPAYPERGEVVPEGTEKAVKVLSENEEGFFLMVEGSQIDWGGHENNTAYIVQDALDFDRAVGRALKFAAKDGETLVIVTADHETGGMSIDNGDFEKGEITAKYTTGGHTGIMVPVFAFGPGAEEFSGVMDNTDIFKKMFELFGY</sequence>
<keyword evidence="10" id="KW-0732">Signal</keyword>